<dbReference type="Proteomes" id="UP000831156">
    <property type="component" value="Chromosome 12"/>
</dbReference>
<dbReference type="KEGG" id="pgab:PGSY75_1242100"/>
<reference evidence="1 3" key="1">
    <citation type="journal article" date="2016" name="Nat. Commun.">
        <title>Genomes of cryptic chimpanzee Plasmodium species reveal key evolutionary events leading to human malaria.</title>
        <authorList>
            <person name="Sundararaman S.A."/>
            <person name="Plenderleith L.J."/>
            <person name="Liu W."/>
            <person name="Loy D.E."/>
            <person name="Learn G.H."/>
            <person name="Li Y."/>
            <person name="Shaw K.S."/>
            <person name="Ayouba A."/>
            <person name="Peeters M."/>
            <person name="Speede S."/>
            <person name="Shaw G.M."/>
            <person name="Bushman F.D."/>
            <person name="Brisson D."/>
            <person name="Rayner J.C."/>
            <person name="Sharp P.M."/>
            <person name="Hahn B.H."/>
        </authorList>
    </citation>
    <scope>NUCLEOTIDE SEQUENCE [LARGE SCALE GENOMIC DNA]</scope>
    <source>
        <strain evidence="1 3">SY75</strain>
    </source>
</reference>
<dbReference type="OrthoDB" id="390191at2759"/>
<evidence type="ECO:0000313" key="2">
    <source>
        <dbReference type="EMBL" id="SOV16663.1"/>
    </source>
</evidence>
<gene>
    <name evidence="2" type="ORF">PGABG01_1240500</name>
    <name evidence="1" type="ORF">PGSY75_1242100</name>
</gene>
<protein>
    <submittedName>
        <fullName evidence="1">Uncharacterized protein</fullName>
    </submittedName>
</protein>
<dbReference type="VEuPathDB" id="PlasmoDB:PGSY75_1242100"/>
<reference evidence="2" key="2">
    <citation type="submission" date="2016-09" db="EMBL/GenBank/DDBJ databases">
        <authorList>
            <consortium name="Pathogen Informatics"/>
            <person name="Sun Q."/>
            <person name="Inoue M."/>
        </authorList>
    </citation>
    <scope>NUCLEOTIDE SEQUENCE</scope>
</reference>
<sequence length="69" mass="8108">MINKNPYNSEQKNDISDKLNYKNINDVSIHELNCLKNNRAVYLKRGNMFFISSKEEALEVLKNKSTQMK</sequence>
<evidence type="ECO:0000313" key="1">
    <source>
        <dbReference type="EMBL" id="KYN98205.1"/>
    </source>
</evidence>
<accession>A0A151LGU7</accession>
<proteinExistence type="predicted"/>
<dbReference type="EMBL" id="LT969435">
    <property type="protein sequence ID" value="SOV16663.1"/>
    <property type="molecule type" value="Genomic_DNA"/>
</dbReference>
<dbReference type="Proteomes" id="UP000076004">
    <property type="component" value="Unassembled WGS sequence"/>
</dbReference>
<evidence type="ECO:0000313" key="3">
    <source>
        <dbReference type="Proteomes" id="UP000076004"/>
    </source>
</evidence>
<organism evidence="1 3">
    <name type="scientific">Plasmodium gaboni</name>
    <dbReference type="NCBI Taxonomy" id="647221"/>
    <lineage>
        <taxon>Eukaryota</taxon>
        <taxon>Sar</taxon>
        <taxon>Alveolata</taxon>
        <taxon>Apicomplexa</taxon>
        <taxon>Aconoidasida</taxon>
        <taxon>Haemosporida</taxon>
        <taxon>Plasmodiidae</taxon>
        <taxon>Plasmodium</taxon>
        <taxon>Plasmodium (Laverania)</taxon>
    </lineage>
</organism>
<evidence type="ECO:0000313" key="4">
    <source>
        <dbReference type="Proteomes" id="UP000831156"/>
    </source>
</evidence>
<name>A0A151LGU7_9APIC</name>
<dbReference type="EMBL" id="LVLB01000013">
    <property type="protein sequence ID" value="KYN98205.1"/>
    <property type="molecule type" value="Genomic_DNA"/>
</dbReference>
<dbReference type="SUPFAM" id="SSF46579">
    <property type="entry name" value="Prefoldin"/>
    <property type="match status" value="1"/>
</dbReference>
<dbReference type="AlphaFoldDB" id="A0A151LGU7"/>
<dbReference type="GeneID" id="29777571"/>
<keyword evidence="4" id="KW-1185">Reference proteome</keyword>
<dbReference type="RefSeq" id="XP_018640844.1">
    <property type="nucleotide sequence ID" value="XM_018786979.1"/>
</dbReference>
<dbReference type="VEuPathDB" id="PlasmoDB:PGABG01_1240500"/>